<evidence type="ECO:0000256" key="2">
    <source>
        <dbReference type="ARBA" id="ARBA00007292"/>
    </source>
</evidence>
<comment type="similarity">
    <text evidence="2">Belongs to the BPI/LBP/Plunc superfamily. BPI/LBP family.</text>
</comment>
<accession>A0AAE0Y4H8</accession>
<feature type="signal peptide" evidence="7">
    <location>
        <begin position="1"/>
        <end position="18"/>
    </location>
</feature>
<gene>
    <name evidence="10" type="ORF">RRG08_035413</name>
</gene>
<dbReference type="InterPro" id="IPR032942">
    <property type="entry name" value="BPI/LBP/Plunc"/>
</dbReference>
<keyword evidence="3" id="KW-0964">Secreted</keyword>
<proteinExistence type="inferred from homology"/>
<sequence length="495" mass="54324">MIHIITLILLVSTELSISTNPGVKVRLTKNGLQYANKIAHDEIVKHLQSLNIPDQSGKDGHIEYTLDNIRVKGVTPPASSISLVPGKNGVSWALSNFGISISADWRVKYERGIIHISTSGSVDASVSGINLVETASFGIDKTGHPSIASSGCSASIGDVDVDFHGGISFIINLFRGTVERKIKDLLQPKVCEEVTQLINNDAEKSLATMQITVEIAKRFLLDYRLVASPVITADYLEIWDKGEVFWEAAVKEAPFSPEPLPAWSDNSRMVYIWVTNYTPNTFLYQAHTNGYLKYNLTRKDLPGDNASYLNTTCKLKCIGTIIPQIAKMYPNSTVELHLQSTAIPKAVMTNKTLTVELDTSVNMWAKTPNNTMAYLATLDVNVSLTLQPQIKNETLSEVITDHSFNLTVVKSAVGELHASLLNIVIDGILSFAVIPELNNIAAKGVQLPMVGGVQFNNTFLLLQEGNLLIGTDLQYKVEESNTLHFKAEHYSAIQI</sequence>
<dbReference type="FunFam" id="3.15.20.10:FF:000001">
    <property type="entry name" value="Phospholipid transfer protein"/>
    <property type="match status" value="1"/>
</dbReference>
<feature type="chain" id="PRO_5042011880" evidence="7">
    <location>
        <begin position="19"/>
        <end position="495"/>
    </location>
</feature>
<dbReference type="SMART" id="SM00329">
    <property type="entry name" value="BPI2"/>
    <property type="match status" value="1"/>
</dbReference>
<comment type="subcellular location">
    <subcellularLocation>
        <location evidence="1">Secreted</location>
    </subcellularLocation>
</comment>
<dbReference type="InterPro" id="IPR017943">
    <property type="entry name" value="Bactericidal_perm-incr_a/b_dom"/>
</dbReference>
<dbReference type="PANTHER" id="PTHR10504:SF131">
    <property type="entry name" value="BPI2 DOMAIN-CONTAINING PROTEIN"/>
    <property type="match status" value="1"/>
</dbReference>
<dbReference type="InterPro" id="IPR030675">
    <property type="entry name" value="BPI/LBP"/>
</dbReference>
<keyword evidence="11" id="KW-1185">Reference proteome</keyword>
<evidence type="ECO:0000256" key="3">
    <source>
        <dbReference type="ARBA" id="ARBA00022525"/>
    </source>
</evidence>
<dbReference type="FunFam" id="3.15.10.10:FF:000001">
    <property type="entry name" value="phospholipid transfer protein-like"/>
    <property type="match status" value="1"/>
</dbReference>
<feature type="domain" description="Lipid-binding serum glycoprotein N-terminal" evidence="8">
    <location>
        <begin position="26"/>
        <end position="249"/>
    </location>
</feature>
<dbReference type="EMBL" id="JAWDGP010006989">
    <property type="protein sequence ID" value="KAK3731744.1"/>
    <property type="molecule type" value="Genomic_DNA"/>
</dbReference>
<dbReference type="SUPFAM" id="SSF55394">
    <property type="entry name" value="Bactericidal permeability-increasing protein, BPI"/>
    <property type="match status" value="2"/>
</dbReference>
<evidence type="ECO:0000313" key="10">
    <source>
        <dbReference type="EMBL" id="KAK3731744.1"/>
    </source>
</evidence>
<organism evidence="10 11">
    <name type="scientific">Elysia crispata</name>
    <name type="common">lettuce slug</name>
    <dbReference type="NCBI Taxonomy" id="231223"/>
    <lineage>
        <taxon>Eukaryota</taxon>
        <taxon>Metazoa</taxon>
        <taxon>Spiralia</taxon>
        <taxon>Lophotrochozoa</taxon>
        <taxon>Mollusca</taxon>
        <taxon>Gastropoda</taxon>
        <taxon>Heterobranchia</taxon>
        <taxon>Euthyneura</taxon>
        <taxon>Panpulmonata</taxon>
        <taxon>Sacoglossa</taxon>
        <taxon>Placobranchoidea</taxon>
        <taxon>Plakobranchidae</taxon>
        <taxon>Elysia</taxon>
    </lineage>
</organism>
<evidence type="ECO:0000313" key="11">
    <source>
        <dbReference type="Proteomes" id="UP001283361"/>
    </source>
</evidence>
<evidence type="ECO:0000256" key="1">
    <source>
        <dbReference type="ARBA" id="ARBA00004613"/>
    </source>
</evidence>
<reference evidence="10" key="1">
    <citation type="journal article" date="2023" name="G3 (Bethesda)">
        <title>A reference genome for the long-term kleptoplast-retaining sea slug Elysia crispata morphotype clarki.</title>
        <authorList>
            <person name="Eastman K.E."/>
            <person name="Pendleton A.L."/>
            <person name="Shaikh M.A."/>
            <person name="Suttiyut T."/>
            <person name="Ogas R."/>
            <person name="Tomko P."/>
            <person name="Gavelis G."/>
            <person name="Widhalm J.R."/>
            <person name="Wisecaver J.H."/>
        </authorList>
    </citation>
    <scope>NUCLEOTIDE SEQUENCE</scope>
    <source>
        <strain evidence="10">ECLA1</strain>
    </source>
</reference>
<keyword evidence="4 6" id="KW-1015">Disulfide bond</keyword>
<dbReference type="GO" id="GO:0005615">
    <property type="term" value="C:extracellular space"/>
    <property type="evidence" value="ECO:0007669"/>
    <property type="project" value="InterPro"/>
</dbReference>
<evidence type="ECO:0000256" key="4">
    <source>
        <dbReference type="ARBA" id="ARBA00023157"/>
    </source>
</evidence>
<name>A0AAE0Y4H8_9GAST</name>
<protein>
    <submittedName>
        <fullName evidence="10">Uncharacterized protein</fullName>
    </submittedName>
</protein>
<dbReference type="Pfam" id="PF01273">
    <property type="entry name" value="LBP_BPI_CETP"/>
    <property type="match status" value="1"/>
</dbReference>
<dbReference type="Gene3D" id="3.15.20.10">
    <property type="entry name" value="Bactericidal permeability-increasing protein, domain 2"/>
    <property type="match status" value="1"/>
</dbReference>
<comment type="caution">
    <text evidence="10">The sequence shown here is derived from an EMBL/GenBank/DDBJ whole genome shotgun (WGS) entry which is preliminary data.</text>
</comment>
<evidence type="ECO:0000259" key="9">
    <source>
        <dbReference type="SMART" id="SM00329"/>
    </source>
</evidence>
<dbReference type="Gene3D" id="3.15.10.10">
    <property type="entry name" value="Bactericidal permeability-increasing protein, domain 1"/>
    <property type="match status" value="1"/>
</dbReference>
<dbReference type="InterPro" id="IPR017942">
    <property type="entry name" value="Lipid-bd_serum_glycop_N"/>
</dbReference>
<keyword evidence="7" id="KW-0732">Signal</keyword>
<feature type="disulfide bond" evidence="6">
    <location>
        <begin position="152"/>
        <end position="191"/>
    </location>
</feature>
<feature type="domain" description="Lipid-binding serum glycoprotein C-terminal" evidence="9">
    <location>
        <begin position="264"/>
        <end position="471"/>
    </location>
</feature>
<evidence type="ECO:0000256" key="7">
    <source>
        <dbReference type="SAM" id="SignalP"/>
    </source>
</evidence>
<evidence type="ECO:0000256" key="6">
    <source>
        <dbReference type="PIRSR" id="PIRSR002417-50"/>
    </source>
</evidence>
<dbReference type="SMART" id="SM00328">
    <property type="entry name" value="BPI1"/>
    <property type="match status" value="1"/>
</dbReference>
<dbReference type="Pfam" id="PF02886">
    <property type="entry name" value="LBP_BPI_CETP_C"/>
    <property type="match status" value="1"/>
</dbReference>
<evidence type="ECO:0000256" key="5">
    <source>
        <dbReference type="ARBA" id="ARBA00023180"/>
    </source>
</evidence>
<dbReference type="PANTHER" id="PTHR10504">
    <property type="entry name" value="BACTERICIDAL PERMEABILITY-INCREASING BPI PROTEIN-RELATED"/>
    <property type="match status" value="1"/>
</dbReference>
<evidence type="ECO:0000259" key="8">
    <source>
        <dbReference type="SMART" id="SM00328"/>
    </source>
</evidence>
<keyword evidence="5" id="KW-0325">Glycoprotein</keyword>
<dbReference type="PIRSF" id="PIRSF002417">
    <property type="entry name" value="Lipid_binding_protein"/>
    <property type="match status" value="1"/>
</dbReference>
<dbReference type="GO" id="GO:0008289">
    <property type="term" value="F:lipid binding"/>
    <property type="evidence" value="ECO:0007669"/>
    <property type="project" value="InterPro"/>
</dbReference>
<dbReference type="Proteomes" id="UP001283361">
    <property type="component" value="Unassembled WGS sequence"/>
</dbReference>
<dbReference type="InterPro" id="IPR001124">
    <property type="entry name" value="Lipid-bd_serum_glycop_C"/>
</dbReference>
<dbReference type="AlphaFoldDB" id="A0AAE0Y4H8"/>